<evidence type="ECO:0000313" key="4">
    <source>
        <dbReference type="Proteomes" id="UP001211065"/>
    </source>
</evidence>
<dbReference type="EMBL" id="JADGJW010000019">
    <property type="protein sequence ID" value="KAJ3227273.1"/>
    <property type="molecule type" value="Genomic_DNA"/>
</dbReference>
<keyword evidence="4" id="KW-1185">Reference proteome</keyword>
<protein>
    <recommendedName>
        <fullName evidence="2">BRCT domain-containing protein</fullName>
    </recommendedName>
</protein>
<sequence length="1466" mass="167172">MMNFLTSNSSEITEDDANEIFSPNLLNEEENDLKDNSKEGQADTILALEADLKSRDDSILDLQHLHSAKDENIQELKENLDNLQKYKIETENYLNDLKTKLNFSNDNLIAAKTHFESILSEKDAAIELMNTELIDLKRANYVYQSSEALHNEETAAHCEIINEKEQVIETLKQHHKMEVNNMKTLTEADAKTISELKQSVYALAKQSLEQRFESAALSKNLKCLQIKIQNSEKSIDFVTNERINLQNSVEFLENKVMEFDLINKNLDIEKSELEKKYNDFKTEKEKEVNLANVKETEFLLEKKIYQEEIEKLNAKCEKSQQLKVEAEKNLENSFAQIKELKEVLESQNITIEKLSEVESTLNCKTLEVKKLTCDLEVSNAELRSKSSDITILQEKYLDTEKCLELASKNMELLQNEYEEKHKTLSDEYKCLQSENVALKTTLEQKKNLDIALDEANLKILEGDCLKNTLQQEIENHCSTIKLLEKNLEKLEVDEIAKLISEKNELEKKFTALTESKNAFEASNAAIKTEYSLLQDAQQAAEKECCALQSSLSKISEELLASNCNSKNLLERFNDIQSQLMEVQAINEKNELQLINSSKEKSDLESANTEISEALKLKEIDYEKLLVELKKSTYELSSVKETCSEIDSLLNSEKFLVKKISDEFKNYKDFIGNTIRDLKLDATSLKLYMNTVAHEMKETLATCEEKLKNEAMLLSDINKAVTNEKKEITERLQIKEENLLLLNTKQEETSELLELSKQSLLSERSLLTESKQAFEKLMLETESLREAGNIAKKEILSLQEELKNALEINIKLEKQYLECNELLKGSSAQYDGAIMSKTSLEKENMSHLENLKIISDENITLKKELSEAMHEVAITRKSITECKDMLTTQEKLNINEMDNLKDLNRGLTQSLELAHEKFNNLLSESCKSKEAISQLELKLKDALGSISSFENEKITFLSEKDELQNNLRTKSESCEELNTKLNEAEKEAALSKITTDKDLEILKNEVERLNIEIGSSMKVVDDLNLLIQSKSSELEVKIKNIENLEEELQKFASHNSELITQNEKLIKSTKERKLIQTQQVLIQKEFESEARCIADISDDVNQINADSEKERNTGNVFEELQNTPKDDEIHLQSQEKKKETVSKQIGISKKIKHSATVSSQENSENSDFSCQATLTKSKNTEHANFTSNIKNDGDLTFAKSTPAIRTPFDSFKPPEIIHKKNVVDTSPSSVKQPLQTYTPDKKHNANFKAKPETICTPNQELNSNICVTSDNAVKRNVEALGKEKLDLKKRRKTVSGLLSNHADKATKIEYYICFSGFKEKTLFDSSLKKKLTKQISKLNNAEILPSTTEIDPRTTHLISPAGSRTLKTLSASLMQIWIIYDPEWINQSFINGNFLPENQYGIKNVSSPFQGKKYFLSQSFHNDNLASARKDVYMDYIQKLIVVIGKGEITSNLEDADIILKGSLDAR</sequence>
<proteinExistence type="predicted"/>
<gene>
    <name evidence="3" type="ORF">HK099_002637</name>
</gene>
<feature type="coiled-coil region" evidence="1">
    <location>
        <begin position="717"/>
        <end position="744"/>
    </location>
</feature>
<dbReference type="CDD" id="cd00027">
    <property type="entry name" value="BRCT"/>
    <property type="match status" value="1"/>
</dbReference>
<evidence type="ECO:0000313" key="3">
    <source>
        <dbReference type="EMBL" id="KAJ3227273.1"/>
    </source>
</evidence>
<accession>A0AAD5Y3R4</accession>
<feature type="coiled-coil region" evidence="1">
    <location>
        <begin position="221"/>
        <end position="357"/>
    </location>
</feature>
<feature type="coiled-coil region" evidence="1">
    <location>
        <begin position="896"/>
        <end position="1060"/>
    </location>
</feature>
<reference evidence="3" key="1">
    <citation type="submission" date="2020-05" db="EMBL/GenBank/DDBJ databases">
        <title>Phylogenomic resolution of chytrid fungi.</title>
        <authorList>
            <person name="Stajich J.E."/>
            <person name="Amses K."/>
            <person name="Simmons R."/>
            <person name="Seto K."/>
            <person name="Myers J."/>
            <person name="Bonds A."/>
            <person name="Quandt C.A."/>
            <person name="Barry K."/>
            <person name="Liu P."/>
            <person name="Grigoriev I."/>
            <person name="Longcore J.E."/>
            <person name="James T.Y."/>
        </authorList>
    </citation>
    <scope>NUCLEOTIDE SEQUENCE</scope>
    <source>
        <strain evidence="3">JEL0476</strain>
    </source>
</reference>
<evidence type="ECO:0000259" key="2">
    <source>
        <dbReference type="PROSITE" id="PS50172"/>
    </source>
</evidence>
<dbReference type="Proteomes" id="UP001211065">
    <property type="component" value="Unassembled WGS sequence"/>
</dbReference>
<dbReference type="SUPFAM" id="SSF52113">
    <property type="entry name" value="BRCT domain"/>
    <property type="match status" value="1"/>
</dbReference>
<dbReference type="Gene3D" id="3.40.50.10190">
    <property type="entry name" value="BRCT domain"/>
    <property type="match status" value="1"/>
</dbReference>
<organism evidence="3 4">
    <name type="scientific">Clydaea vesicula</name>
    <dbReference type="NCBI Taxonomy" id="447962"/>
    <lineage>
        <taxon>Eukaryota</taxon>
        <taxon>Fungi</taxon>
        <taxon>Fungi incertae sedis</taxon>
        <taxon>Chytridiomycota</taxon>
        <taxon>Chytridiomycota incertae sedis</taxon>
        <taxon>Chytridiomycetes</taxon>
        <taxon>Lobulomycetales</taxon>
        <taxon>Lobulomycetaceae</taxon>
        <taxon>Clydaea</taxon>
    </lineage>
</organism>
<evidence type="ECO:0000256" key="1">
    <source>
        <dbReference type="SAM" id="Coils"/>
    </source>
</evidence>
<dbReference type="InterPro" id="IPR036420">
    <property type="entry name" value="BRCT_dom_sf"/>
</dbReference>
<dbReference type="PROSITE" id="PS50172">
    <property type="entry name" value="BRCT"/>
    <property type="match status" value="1"/>
</dbReference>
<feature type="coiled-coil region" evidence="1">
    <location>
        <begin position="403"/>
        <end position="515"/>
    </location>
</feature>
<feature type="coiled-coil region" evidence="1">
    <location>
        <begin position="59"/>
        <end position="93"/>
    </location>
</feature>
<keyword evidence="1" id="KW-0175">Coiled coil</keyword>
<comment type="caution">
    <text evidence="3">The sequence shown here is derived from an EMBL/GenBank/DDBJ whole genome shotgun (WGS) entry which is preliminary data.</text>
</comment>
<dbReference type="InterPro" id="IPR001357">
    <property type="entry name" value="BRCT_dom"/>
</dbReference>
<dbReference type="SUPFAM" id="SSF90257">
    <property type="entry name" value="Myosin rod fragments"/>
    <property type="match status" value="1"/>
</dbReference>
<feature type="domain" description="BRCT" evidence="2">
    <location>
        <begin position="1311"/>
        <end position="1401"/>
    </location>
</feature>
<name>A0AAD5Y3R4_9FUNG</name>